<evidence type="ECO:0000313" key="1">
    <source>
        <dbReference type="EMBL" id="GAA5071298.1"/>
    </source>
</evidence>
<keyword evidence="2" id="KW-1185">Reference proteome</keyword>
<sequence length="53" mass="6408">MDQTPTRIITREKQQLAEMERKFAEVKLQQEERFDLMERKRARLAEMGVVLDD</sequence>
<dbReference type="RefSeq" id="WP_259550057.1">
    <property type="nucleotide sequence ID" value="NZ_BAABHW010000002.1"/>
</dbReference>
<proteinExistence type="predicted"/>
<accession>A0ABP9L544</accession>
<dbReference type="Proteomes" id="UP001499910">
    <property type="component" value="Unassembled WGS sequence"/>
</dbReference>
<protein>
    <recommendedName>
        <fullName evidence="3">Transposase</fullName>
    </recommendedName>
</protein>
<reference evidence="2" key="1">
    <citation type="journal article" date="2019" name="Int. J. Syst. Evol. Microbiol.">
        <title>The Global Catalogue of Microorganisms (GCM) 10K type strain sequencing project: providing services to taxonomists for standard genome sequencing and annotation.</title>
        <authorList>
            <consortium name="The Broad Institute Genomics Platform"/>
            <consortium name="The Broad Institute Genome Sequencing Center for Infectious Disease"/>
            <person name="Wu L."/>
            <person name="Ma J."/>
        </authorList>
    </citation>
    <scope>NUCLEOTIDE SEQUENCE [LARGE SCALE GENOMIC DNA]</scope>
    <source>
        <strain evidence="2">JCM 18015</strain>
    </source>
</reference>
<comment type="caution">
    <text evidence="1">The sequence shown here is derived from an EMBL/GenBank/DDBJ whole genome shotgun (WGS) entry which is preliminary data.</text>
</comment>
<gene>
    <name evidence="1" type="ORF">GCM10023209_14870</name>
</gene>
<organism evidence="1 2">
    <name type="scientific">[Roseibacterium] beibuensis</name>
    <dbReference type="NCBI Taxonomy" id="1193142"/>
    <lineage>
        <taxon>Bacteria</taxon>
        <taxon>Pseudomonadati</taxon>
        <taxon>Pseudomonadota</taxon>
        <taxon>Alphaproteobacteria</taxon>
        <taxon>Rhodobacterales</taxon>
        <taxon>Roseobacteraceae</taxon>
        <taxon>Roseicyclus</taxon>
    </lineage>
</organism>
<dbReference type="EMBL" id="BAABHW010000002">
    <property type="protein sequence ID" value="GAA5071298.1"/>
    <property type="molecule type" value="Genomic_DNA"/>
</dbReference>
<evidence type="ECO:0008006" key="3">
    <source>
        <dbReference type="Google" id="ProtNLM"/>
    </source>
</evidence>
<evidence type="ECO:0000313" key="2">
    <source>
        <dbReference type="Proteomes" id="UP001499910"/>
    </source>
</evidence>
<name>A0ABP9L544_9RHOB</name>